<comment type="caution">
    <text evidence="1">The sequence shown here is derived from an EMBL/GenBank/DDBJ whole genome shotgun (WGS) entry which is preliminary data.</text>
</comment>
<proteinExistence type="predicted"/>
<evidence type="ECO:0000313" key="1">
    <source>
        <dbReference type="EMBL" id="KRG19325.1"/>
    </source>
</evidence>
<gene>
    <name evidence="2" type="ORF">CC99x_008500</name>
    <name evidence="1" type="ORF">CC99x_00854</name>
</gene>
<accession>A0A0Q9YFK9</accession>
<evidence type="ECO:0000313" key="3">
    <source>
        <dbReference type="Proteomes" id="UP000051494"/>
    </source>
</evidence>
<name>A0A0Q9YFK9_9GAMM</name>
<reference evidence="1" key="1">
    <citation type="submission" date="2015-09" db="EMBL/GenBank/DDBJ databases">
        <title>Draft Genome Sequences of Two Novel Amoeba-resistant Intranuclear Bacteria, Candidatus Berkiella cookevillensis and Candidatus Berkiella aquae.</title>
        <authorList>
            <person name="Mehari Y.T."/>
            <person name="Arivett B.A."/>
            <person name="Farone A.L."/>
            <person name="Gunderson J.H."/>
            <person name="Farone M.B."/>
        </authorList>
    </citation>
    <scope>NUCLEOTIDE SEQUENCE [LARGE SCALE GENOMIC DNA]</scope>
    <source>
        <strain evidence="1">CC99</strain>
    </source>
</reference>
<dbReference type="OrthoDB" id="5293434at2"/>
<organism evidence="1">
    <name type="scientific">Candidatus Berkiella cookevillensis</name>
    <dbReference type="NCBI Taxonomy" id="437022"/>
    <lineage>
        <taxon>Bacteria</taxon>
        <taxon>Pseudomonadati</taxon>
        <taxon>Pseudomonadota</taxon>
        <taxon>Gammaproteobacteria</taxon>
        <taxon>Candidatus Berkiellales</taxon>
        <taxon>Candidatus Berkiellaceae</taxon>
        <taxon>Candidatus Berkiella</taxon>
    </lineage>
</organism>
<dbReference type="Proteomes" id="UP000051494">
    <property type="component" value="Unassembled WGS sequence"/>
</dbReference>
<sequence length="299" mass="33482">MASYGPSKKFLIVADLDYTHFNSNKAEATWMGSEGFWLDLYKRIFHGAQSQGIEMLFAVVTNKPNFDDICEVAAIAFAPFLQANTSSGPFMYPTTGDKGYCLTRVAGNLQYECLEANEQVEVLNKALVPHFIIEALAPKSKHIIDLATRYNIALENCLMLDDTPEVLEDVSSKGISRVGFECFNPGILQDMAMLDDPNYLRSRLNHKREEIFKKVQGIIERITRQHEESLKMATPIPVPSYTPLLSSFVASSSVTSALDCSQTSCDTDGVLPINYERDPEGCLHSWDARERLFGRAFKN</sequence>
<reference evidence="2" key="3">
    <citation type="submission" date="2021-06" db="EMBL/GenBank/DDBJ databases">
        <title>Genomic Description and Analysis of Intracellular Bacteria, Candidatus Berkiella cookevillensis and Candidatus Berkiella aquae.</title>
        <authorList>
            <person name="Kidane D.T."/>
            <person name="Mehari Y.T."/>
            <person name="Rice F.C."/>
            <person name="Arivett B.A."/>
            <person name="Farone A.L."/>
            <person name="Berk S.G."/>
            <person name="Farone M.B."/>
        </authorList>
    </citation>
    <scope>NUCLEOTIDE SEQUENCE</scope>
    <source>
        <strain evidence="2">CC99</strain>
    </source>
</reference>
<evidence type="ECO:0000313" key="2">
    <source>
        <dbReference type="EMBL" id="MCS5708939.1"/>
    </source>
</evidence>
<dbReference type="EMBL" id="LKHV02000001">
    <property type="protein sequence ID" value="MCS5708939.1"/>
    <property type="molecule type" value="Genomic_DNA"/>
</dbReference>
<dbReference type="EMBL" id="LKHV01000003">
    <property type="protein sequence ID" value="KRG19325.1"/>
    <property type="molecule type" value="Genomic_DNA"/>
</dbReference>
<reference evidence="2" key="2">
    <citation type="journal article" date="2016" name="Genome Announc.">
        <title>Draft Genome Sequences of Two Novel Amoeba-Resistant Intranuclear Bacteria, 'Candidatus Berkiella cookevillensis' and 'Candidatus Berkiella aquae'.</title>
        <authorList>
            <person name="Mehari Y.T."/>
            <person name="Arivett B.A."/>
            <person name="Farone A.L."/>
            <person name="Gunderson J.H."/>
            <person name="Farone M.B."/>
        </authorList>
    </citation>
    <scope>NUCLEOTIDE SEQUENCE</scope>
    <source>
        <strain evidence="2">CC99</strain>
    </source>
</reference>
<keyword evidence="3" id="KW-1185">Reference proteome</keyword>
<protein>
    <submittedName>
        <fullName evidence="1">Uncharacterized protein</fullName>
    </submittedName>
</protein>
<dbReference type="AlphaFoldDB" id="A0A0Q9YFK9"/>
<dbReference type="RefSeq" id="WP_057623983.1">
    <property type="nucleotide sequence ID" value="NZ_LKHV02000001.1"/>
</dbReference>